<accession>A0A2P7QKV0</accession>
<sequence>MHAFAFQTGRWRVRHRKLRQRLAGSTDWIAFDGTCSAWELLGGGANVEDQMLNDPAGPYRAAAFRRLDPATGLWSIWWFDTRVSAIDPPVVGRFVDGLGTFLADDTLDGSPIKVRFLWSDVSTESPRWEQAFSADGGARWETNWTMQFERLS</sequence>
<dbReference type="OrthoDB" id="9814791at2"/>
<dbReference type="EMBL" id="PXYI01000006">
    <property type="protein sequence ID" value="PSJ38582.1"/>
    <property type="molecule type" value="Genomic_DNA"/>
</dbReference>
<proteinExistence type="predicted"/>
<keyword evidence="2" id="KW-1185">Reference proteome</keyword>
<evidence type="ECO:0000313" key="1">
    <source>
        <dbReference type="EMBL" id="PSJ38582.1"/>
    </source>
</evidence>
<evidence type="ECO:0000313" key="2">
    <source>
        <dbReference type="Proteomes" id="UP000241167"/>
    </source>
</evidence>
<organism evidence="1 2">
    <name type="scientific">Allosphingosinicella deserti</name>
    <dbReference type="NCBI Taxonomy" id="2116704"/>
    <lineage>
        <taxon>Bacteria</taxon>
        <taxon>Pseudomonadati</taxon>
        <taxon>Pseudomonadota</taxon>
        <taxon>Alphaproteobacteria</taxon>
        <taxon>Sphingomonadales</taxon>
        <taxon>Sphingomonadaceae</taxon>
        <taxon>Allosphingosinicella</taxon>
    </lineage>
</organism>
<dbReference type="AlphaFoldDB" id="A0A2P7QKV0"/>
<protein>
    <submittedName>
        <fullName evidence="1">DUF1579 domain-containing protein</fullName>
    </submittedName>
</protein>
<dbReference type="Proteomes" id="UP000241167">
    <property type="component" value="Unassembled WGS sequence"/>
</dbReference>
<comment type="caution">
    <text evidence="1">The sequence shown here is derived from an EMBL/GenBank/DDBJ whole genome shotgun (WGS) entry which is preliminary data.</text>
</comment>
<name>A0A2P7QKV0_9SPHN</name>
<gene>
    <name evidence="1" type="ORF">C7I55_17710</name>
</gene>
<reference evidence="1 2" key="1">
    <citation type="submission" date="2018-03" db="EMBL/GenBank/DDBJ databases">
        <title>The draft genome of Sphingosinicella sp. GL-C-18.</title>
        <authorList>
            <person name="Liu L."/>
            <person name="Li L."/>
            <person name="Liang L."/>
            <person name="Zhang X."/>
            <person name="Wang T."/>
        </authorList>
    </citation>
    <scope>NUCLEOTIDE SEQUENCE [LARGE SCALE GENOMIC DNA]</scope>
    <source>
        <strain evidence="1 2">GL-C-18</strain>
    </source>
</reference>